<feature type="transmembrane region" description="Helical" evidence="9">
    <location>
        <begin position="44"/>
        <end position="62"/>
    </location>
</feature>
<evidence type="ECO:0000259" key="10">
    <source>
        <dbReference type="Pfam" id="PF01699"/>
    </source>
</evidence>
<evidence type="ECO:0000256" key="2">
    <source>
        <dbReference type="ARBA" id="ARBA00022448"/>
    </source>
</evidence>
<feature type="transmembrane region" description="Helical" evidence="9">
    <location>
        <begin position="331"/>
        <end position="352"/>
    </location>
</feature>
<name>A0A225D790_9BACT</name>
<feature type="transmembrane region" description="Helical" evidence="9">
    <location>
        <begin position="296"/>
        <end position="319"/>
    </location>
</feature>
<evidence type="ECO:0000256" key="7">
    <source>
        <dbReference type="ARBA" id="ARBA00023065"/>
    </source>
</evidence>
<gene>
    <name evidence="11" type="ORF">FRUB_08077</name>
</gene>
<feature type="transmembrane region" description="Helical" evidence="9">
    <location>
        <begin position="111"/>
        <end position="134"/>
    </location>
</feature>
<dbReference type="GO" id="GO:0015369">
    <property type="term" value="F:calcium:proton antiporter activity"/>
    <property type="evidence" value="ECO:0007669"/>
    <property type="project" value="UniProtKB-UniRule"/>
</dbReference>
<dbReference type="GO" id="GO:0012505">
    <property type="term" value="C:endomembrane system"/>
    <property type="evidence" value="ECO:0007669"/>
    <property type="project" value="UniProtKB-SubCell"/>
</dbReference>
<dbReference type="PANTHER" id="PTHR31503">
    <property type="entry name" value="VACUOLAR CALCIUM ION TRANSPORTER"/>
    <property type="match status" value="1"/>
</dbReference>
<reference evidence="12" key="1">
    <citation type="submission" date="2017-06" db="EMBL/GenBank/DDBJ databases">
        <title>Genome analysis of Fimbriiglobus ruber SP5, the first member of the order Planctomycetales with confirmed chitinolytic capability.</title>
        <authorList>
            <person name="Ravin N.V."/>
            <person name="Rakitin A.L."/>
            <person name="Ivanova A.A."/>
            <person name="Beletsky A.V."/>
            <person name="Kulichevskaya I.S."/>
            <person name="Mardanov A.V."/>
            <person name="Dedysh S.N."/>
        </authorList>
    </citation>
    <scope>NUCLEOTIDE SEQUENCE [LARGE SCALE GENOMIC DNA]</scope>
    <source>
        <strain evidence="12">SP5</strain>
    </source>
</reference>
<dbReference type="NCBIfam" id="TIGR00846">
    <property type="entry name" value="caca2"/>
    <property type="match status" value="1"/>
</dbReference>
<dbReference type="PANTHER" id="PTHR31503:SF22">
    <property type="entry name" value="VACUOLAR CALCIUM ION TRANSPORTER"/>
    <property type="match status" value="1"/>
</dbReference>
<evidence type="ECO:0000256" key="4">
    <source>
        <dbReference type="ARBA" id="ARBA00022692"/>
    </source>
</evidence>
<evidence type="ECO:0000256" key="8">
    <source>
        <dbReference type="ARBA" id="ARBA00023136"/>
    </source>
</evidence>
<dbReference type="InterPro" id="IPR044880">
    <property type="entry name" value="NCX_ion-bd_dom_sf"/>
</dbReference>
<comment type="subcellular location">
    <subcellularLocation>
        <location evidence="1">Endomembrane system</location>
        <topology evidence="1">Multi-pass membrane protein</topology>
    </subcellularLocation>
</comment>
<evidence type="ECO:0000256" key="3">
    <source>
        <dbReference type="ARBA" id="ARBA00022568"/>
    </source>
</evidence>
<keyword evidence="9" id="KW-0050">Antiport</keyword>
<feature type="transmembrane region" description="Helical" evidence="9">
    <location>
        <begin position="266"/>
        <end position="289"/>
    </location>
</feature>
<dbReference type="GO" id="GO:0016020">
    <property type="term" value="C:membrane"/>
    <property type="evidence" value="ECO:0007669"/>
    <property type="project" value="InterPro"/>
</dbReference>
<sequence length="412" mass="43285">MSASTTRIQPRKHQPEHWSAHLTPLNLALAAVPLAASVKLAGGSGVWVFVTAGLGIIPLAGYMGKATEALAGRLGPAAGGLLNATFGNAAELIIALMVLSRGPEMFPLVKATITGSVIGNLLLVLGLSIFAGGLRYPEQRFNRTNAGVGATLLAIACAGLIVPTLFFHLYGSRPTEAESHTLTNLSEEIAVVLVAVYGLSLLFTLRTHRHLLGGDDAAAGDELEPHWGVGRALGILLGATAAVAVLSEWLVGAVETAAHAFGMNDVFVGVIVVAVVGNAAEHSTAVLVARRNRMDLAVQVAVGSSIQVALFVAPVLVFASHLMGHPHPLDLHFTLLEVAAIVISVAVVTLVCHDGESNWLEGAMLLAVYLIFALAFYHVPAHPKHADLLQRHERRFLIGFRIEQPARGERAG</sequence>
<dbReference type="InterPro" id="IPR004798">
    <property type="entry name" value="CAX-like"/>
</dbReference>
<evidence type="ECO:0000256" key="1">
    <source>
        <dbReference type="ARBA" id="ARBA00004127"/>
    </source>
</evidence>
<comment type="similarity">
    <text evidence="9">Belongs to the Ca(2+):cation antiporter (CaCA) (TC 2.A.19) family.</text>
</comment>
<feature type="transmembrane region" description="Helical" evidence="9">
    <location>
        <begin position="359"/>
        <end position="379"/>
    </location>
</feature>
<evidence type="ECO:0000256" key="6">
    <source>
        <dbReference type="ARBA" id="ARBA00022989"/>
    </source>
</evidence>
<feature type="transmembrane region" description="Helical" evidence="9">
    <location>
        <begin position="232"/>
        <end position="254"/>
    </location>
</feature>
<dbReference type="NCBIfam" id="TIGR00378">
    <property type="entry name" value="cax"/>
    <property type="match status" value="1"/>
</dbReference>
<keyword evidence="12" id="KW-1185">Reference proteome</keyword>
<keyword evidence="4 9" id="KW-0812">Transmembrane</keyword>
<keyword evidence="7 9" id="KW-0406">Ion transport</keyword>
<dbReference type="Pfam" id="PF01699">
    <property type="entry name" value="Na_Ca_ex"/>
    <property type="match status" value="2"/>
</dbReference>
<dbReference type="Proteomes" id="UP000214646">
    <property type="component" value="Unassembled WGS sequence"/>
</dbReference>
<comment type="function">
    <text evidence="9">Ca(+)/H(+) antiporter that extrudes calcium in exchange for external protons.</text>
</comment>
<keyword evidence="2 9" id="KW-0813">Transport</keyword>
<feature type="domain" description="Sodium/calcium exchanger membrane region" evidence="10">
    <location>
        <begin position="232"/>
        <end position="377"/>
    </location>
</feature>
<proteinExistence type="inferred from homology"/>
<evidence type="ECO:0000256" key="5">
    <source>
        <dbReference type="ARBA" id="ARBA00022837"/>
    </source>
</evidence>
<dbReference type="InterPro" id="IPR004837">
    <property type="entry name" value="NaCa_Exmemb"/>
</dbReference>
<comment type="caution">
    <text evidence="11">The sequence shown here is derived from an EMBL/GenBank/DDBJ whole genome shotgun (WGS) entry which is preliminary data.</text>
</comment>
<feature type="transmembrane region" description="Helical" evidence="9">
    <location>
        <begin position="146"/>
        <end position="169"/>
    </location>
</feature>
<feature type="transmembrane region" description="Helical" evidence="9">
    <location>
        <begin position="74"/>
        <end position="99"/>
    </location>
</feature>
<keyword evidence="5 9" id="KW-0106">Calcium</keyword>
<dbReference type="EMBL" id="NIDE01000017">
    <property type="protein sequence ID" value="OWK35514.1"/>
    <property type="molecule type" value="Genomic_DNA"/>
</dbReference>
<dbReference type="Gene3D" id="1.20.1420.30">
    <property type="entry name" value="NCX, central ion-binding region"/>
    <property type="match status" value="1"/>
</dbReference>
<feature type="domain" description="Sodium/calcium exchanger membrane region" evidence="10">
    <location>
        <begin position="45"/>
        <end position="205"/>
    </location>
</feature>
<protein>
    <recommendedName>
        <fullName evidence="9">Ca(2+)/H(+) antiporter</fullName>
    </recommendedName>
</protein>
<keyword evidence="6 9" id="KW-1133">Transmembrane helix</keyword>
<dbReference type="GO" id="GO:0006874">
    <property type="term" value="P:intracellular calcium ion homeostasis"/>
    <property type="evidence" value="ECO:0007669"/>
    <property type="project" value="TreeGrafter"/>
</dbReference>
<organism evidence="11 12">
    <name type="scientific">Fimbriiglobus ruber</name>
    <dbReference type="NCBI Taxonomy" id="1908690"/>
    <lineage>
        <taxon>Bacteria</taxon>
        <taxon>Pseudomonadati</taxon>
        <taxon>Planctomycetota</taxon>
        <taxon>Planctomycetia</taxon>
        <taxon>Gemmatales</taxon>
        <taxon>Gemmataceae</taxon>
        <taxon>Fimbriiglobus</taxon>
    </lineage>
</organism>
<accession>A0A225D790</accession>
<dbReference type="RefSeq" id="WP_088258702.1">
    <property type="nucleotide sequence ID" value="NZ_NIDE01000017.1"/>
</dbReference>
<dbReference type="InterPro" id="IPR004713">
    <property type="entry name" value="CaH_exchang"/>
</dbReference>
<keyword evidence="8 9" id="KW-0472">Membrane</keyword>
<dbReference type="AlphaFoldDB" id="A0A225D790"/>
<evidence type="ECO:0000313" key="12">
    <source>
        <dbReference type="Proteomes" id="UP000214646"/>
    </source>
</evidence>
<feature type="transmembrane region" description="Helical" evidence="9">
    <location>
        <begin position="189"/>
        <end position="205"/>
    </location>
</feature>
<evidence type="ECO:0000313" key="11">
    <source>
        <dbReference type="EMBL" id="OWK35514.1"/>
    </source>
</evidence>
<keyword evidence="3 9" id="KW-0109">Calcium transport</keyword>
<dbReference type="OrthoDB" id="9776105at2"/>
<evidence type="ECO:0000256" key="9">
    <source>
        <dbReference type="RuleBase" id="RU365028"/>
    </source>
</evidence>
<comment type="caution">
    <text evidence="9">Lacks conserved residue(s) required for the propagation of feature annotation.</text>
</comment>